<evidence type="ECO:0008006" key="5">
    <source>
        <dbReference type="Google" id="ProtNLM"/>
    </source>
</evidence>
<keyword evidence="4" id="KW-1185">Reference proteome</keyword>
<sequence length="270" mass="26631">MSLTFKGSLFAVLTAGLLASATAQTAPATPPATGTPAATPAKPAAPAAPVSAATSKAASEIAVTVSGAVKGQIVRCPASLKLSAQAVCLYVKSEQALLRPIVKAKFPGRVAGDWKVMGKAASLVVNDRAGGTPAALVLLNSMTATETLVVVEAVKASPAAAKPATPAGVVKGYAYVLDTDLTGVVTVTALGGGKYRLAAGSETLTVTVGSKTAQLASGAVELPQVPATDGKRLIFPLAGLRALGCTVTPTDTAVTVGCGAQSVGLKPIVF</sequence>
<evidence type="ECO:0000256" key="1">
    <source>
        <dbReference type="SAM" id="MobiDB-lite"/>
    </source>
</evidence>
<dbReference type="KEGG" id="dfc:DFI_08130"/>
<protein>
    <recommendedName>
        <fullName evidence="5">Copper amine oxidase-like N-terminal domain-containing protein</fullName>
    </recommendedName>
</protein>
<reference evidence="3 4" key="1">
    <citation type="submission" date="2017-05" db="EMBL/GenBank/DDBJ databases">
        <title>The complete genome sequence of Deinococcus ficus isolated from the rhizosphere of the Ficus religiosa L. in Taiwan.</title>
        <authorList>
            <person name="Wu K.-M."/>
            <person name="Liao T.-L."/>
            <person name="Liu Y.-M."/>
            <person name="Young C.-C."/>
            <person name="Tsai S.-F."/>
        </authorList>
    </citation>
    <scope>NUCLEOTIDE SEQUENCE [LARGE SCALE GENOMIC DNA]</scope>
    <source>
        <strain evidence="3 4">CC-FR2-10</strain>
    </source>
</reference>
<gene>
    <name evidence="3" type="ORF">DFI_08130</name>
</gene>
<dbReference type="STRING" id="317577.GCA_000419625_02290"/>
<dbReference type="AlphaFoldDB" id="A0A221SWE0"/>
<feature type="region of interest" description="Disordered" evidence="1">
    <location>
        <begin position="26"/>
        <end position="45"/>
    </location>
</feature>
<dbReference type="Proteomes" id="UP000259030">
    <property type="component" value="Chromosome"/>
</dbReference>
<feature type="signal peptide" evidence="2">
    <location>
        <begin position="1"/>
        <end position="28"/>
    </location>
</feature>
<organism evidence="3 4">
    <name type="scientific">Deinococcus ficus</name>
    <dbReference type="NCBI Taxonomy" id="317577"/>
    <lineage>
        <taxon>Bacteria</taxon>
        <taxon>Thermotogati</taxon>
        <taxon>Deinococcota</taxon>
        <taxon>Deinococci</taxon>
        <taxon>Deinococcales</taxon>
        <taxon>Deinococcaceae</taxon>
        <taxon>Deinococcus</taxon>
    </lineage>
</organism>
<feature type="chain" id="PRO_5011233691" description="Copper amine oxidase-like N-terminal domain-containing protein" evidence="2">
    <location>
        <begin position="29"/>
        <end position="270"/>
    </location>
</feature>
<proteinExistence type="predicted"/>
<evidence type="ECO:0000256" key="2">
    <source>
        <dbReference type="SAM" id="SignalP"/>
    </source>
</evidence>
<dbReference type="RefSeq" id="WP_027461722.1">
    <property type="nucleotide sequence ID" value="NZ_CP021081.1"/>
</dbReference>
<accession>A0A221SWE0</accession>
<keyword evidence="2" id="KW-0732">Signal</keyword>
<name>A0A221SWE0_9DEIO</name>
<dbReference type="EMBL" id="CP021081">
    <property type="protein sequence ID" value="ASN80967.1"/>
    <property type="molecule type" value="Genomic_DNA"/>
</dbReference>
<evidence type="ECO:0000313" key="4">
    <source>
        <dbReference type="Proteomes" id="UP000259030"/>
    </source>
</evidence>
<evidence type="ECO:0000313" key="3">
    <source>
        <dbReference type="EMBL" id="ASN80967.1"/>
    </source>
</evidence>